<dbReference type="SUPFAM" id="SSF46689">
    <property type="entry name" value="Homeodomain-like"/>
    <property type="match status" value="1"/>
</dbReference>
<organism evidence="1 2">
    <name type="scientific">Comamonas odontotermitis</name>
    <dbReference type="NCBI Taxonomy" id="379895"/>
    <lineage>
        <taxon>Bacteria</taxon>
        <taxon>Pseudomonadati</taxon>
        <taxon>Pseudomonadota</taxon>
        <taxon>Betaproteobacteria</taxon>
        <taxon>Burkholderiales</taxon>
        <taxon>Comamonadaceae</taxon>
        <taxon>Comamonas</taxon>
    </lineage>
</organism>
<protein>
    <submittedName>
        <fullName evidence="1">Transposase</fullName>
    </submittedName>
</protein>
<evidence type="ECO:0000313" key="2">
    <source>
        <dbReference type="Proteomes" id="UP000562492"/>
    </source>
</evidence>
<dbReference type="InterPro" id="IPR002514">
    <property type="entry name" value="Transposase_8"/>
</dbReference>
<name>A0ABR6RLN9_9BURK</name>
<gene>
    <name evidence="1" type="ORF">HNP33_004198</name>
</gene>
<keyword evidence="2" id="KW-1185">Reference proteome</keyword>
<dbReference type="Gene3D" id="1.10.10.60">
    <property type="entry name" value="Homeodomain-like"/>
    <property type="match status" value="1"/>
</dbReference>
<reference evidence="1 2" key="1">
    <citation type="submission" date="2020-08" db="EMBL/GenBank/DDBJ databases">
        <title>Functional genomics of gut bacteria from endangered species of beetles.</title>
        <authorList>
            <person name="Carlos-Shanley C."/>
        </authorList>
    </citation>
    <scope>NUCLEOTIDE SEQUENCE [LARGE SCALE GENOMIC DNA]</scope>
    <source>
        <strain evidence="1 2">S00124</strain>
    </source>
</reference>
<dbReference type="Pfam" id="PF01527">
    <property type="entry name" value="HTH_Tnp_1"/>
    <property type="match status" value="1"/>
</dbReference>
<dbReference type="PANTHER" id="PTHR33215:SF13">
    <property type="entry name" value="PROTEIN DISTAL ANTENNA"/>
    <property type="match status" value="1"/>
</dbReference>
<proteinExistence type="predicted"/>
<comment type="caution">
    <text evidence="1">The sequence shown here is derived from an EMBL/GenBank/DDBJ whole genome shotgun (WGS) entry which is preliminary data.</text>
</comment>
<accession>A0ABR6RLN9</accession>
<dbReference type="Proteomes" id="UP000562492">
    <property type="component" value="Unassembled WGS sequence"/>
</dbReference>
<dbReference type="InterPro" id="IPR009057">
    <property type="entry name" value="Homeodomain-like_sf"/>
</dbReference>
<dbReference type="PANTHER" id="PTHR33215">
    <property type="entry name" value="PROTEIN DISTAL ANTENNA"/>
    <property type="match status" value="1"/>
</dbReference>
<dbReference type="RefSeq" id="WP_184711723.1">
    <property type="nucleotide sequence ID" value="NZ_JACHKZ010000052.1"/>
</dbReference>
<dbReference type="EMBL" id="JACHKZ010000052">
    <property type="protein sequence ID" value="MBB6580072.1"/>
    <property type="molecule type" value="Genomic_DNA"/>
</dbReference>
<sequence length="94" mass="11221">MSKQRYSEEFKSEAIKQINEYGRTVADVSDHFGVSQHSLYQWLKVQRSFLEKEESQLSQSAELRYLKKELKRVTQERDILKKAATYFAKQIQMK</sequence>
<dbReference type="InterPro" id="IPR051839">
    <property type="entry name" value="RD_transcriptional_regulator"/>
</dbReference>
<evidence type="ECO:0000313" key="1">
    <source>
        <dbReference type="EMBL" id="MBB6580072.1"/>
    </source>
</evidence>